<reference evidence="2" key="1">
    <citation type="submission" date="2023-01" db="EMBL/GenBank/DDBJ databases">
        <title>The chitinases involved in constricting ring structure development in the nematode-trapping fungus Drechslerella dactyloides.</title>
        <authorList>
            <person name="Wang R."/>
            <person name="Zhang L."/>
            <person name="Tang P."/>
            <person name="Li S."/>
            <person name="Liang L."/>
        </authorList>
    </citation>
    <scope>NUCLEOTIDE SEQUENCE</scope>
    <source>
        <strain evidence="2">YMF1.00031</strain>
    </source>
</reference>
<dbReference type="Proteomes" id="UP001221413">
    <property type="component" value="Unassembled WGS sequence"/>
</dbReference>
<feature type="compositionally biased region" description="Basic and acidic residues" evidence="1">
    <location>
        <begin position="438"/>
        <end position="454"/>
    </location>
</feature>
<evidence type="ECO:0000313" key="2">
    <source>
        <dbReference type="EMBL" id="KAJ6263679.1"/>
    </source>
</evidence>
<comment type="caution">
    <text evidence="2">The sequence shown here is derived from an EMBL/GenBank/DDBJ whole genome shotgun (WGS) entry which is preliminary data.</text>
</comment>
<feature type="compositionally biased region" description="Acidic residues" evidence="1">
    <location>
        <begin position="472"/>
        <end position="484"/>
    </location>
</feature>
<gene>
    <name evidence="2" type="ORF">Dda_2248</name>
</gene>
<dbReference type="EMBL" id="JAQGDS010000002">
    <property type="protein sequence ID" value="KAJ6263679.1"/>
    <property type="molecule type" value="Genomic_DNA"/>
</dbReference>
<feature type="compositionally biased region" description="Basic and acidic residues" evidence="1">
    <location>
        <begin position="308"/>
        <end position="330"/>
    </location>
</feature>
<dbReference type="AlphaFoldDB" id="A0AAD6NM52"/>
<organism evidence="2 3">
    <name type="scientific">Drechslerella dactyloides</name>
    <name type="common">Nematode-trapping fungus</name>
    <name type="synonym">Arthrobotrys dactyloides</name>
    <dbReference type="NCBI Taxonomy" id="74499"/>
    <lineage>
        <taxon>Eukaryota</taxon>
        <taxon>Fungi</taxon>
        <taxon>Dikarya</taxon>
        <taxon>Ascomycota</taxon>
        <taxon>Pezizomycotina</taxon>
        <taxon>Orbiliomycetes</taxon>
        <taxon>Orbiliales</taxon>
        <taxon>Orbiliaceae</taxon>
        <taxon>Drechslerella</taxon>
    </lineage>
</organism>
<protein>
    <submittedName>
        <fullName evidence="2">Uncharacterized protein</fullName>
    </submittedName>
</protein>
<feature type="region of interest" description="Disordered" evidence="1">
    <location>
        <begin position="207"/>
        <end position="381"/>
    </location>
</feature>
<keyword evidence="3" id="KW-1185">Reference proteome</keyword>
<feature type="compositionally biased region" description="Basic residues" evidence="1">
    <location>
        <begin position="331"/>
        <end position="342"/>
    </location>
</feature>
<evidence type="ECO:0000313" key="3">
    <source>
        <dbReference type="Proteomes" id="UP001221413"/>
    </source>
</evidence>
<proteinExistence type="predicted"/>
<feature type="compositionally biased region" description="Basic residues" evidence="1">
    <location>
        <begin position="226"/>
        <end position="240"/>
    </location>
</feature>
<feature type="compositionally biased region" description="Basic and acidic residues" evidence="1">
    <location>
        <begin position="351"/>
        <end position="363"/>
    </location>
</feature>
<feature type="compositionally biased region" description="Basic residues" evidence="1">
    <location>
        <begin position="455"/>
        <end position="466"/>
    </location>
</feature>
<feature type="region of interest" description="Disordered" evidence="1">
    <location>
        <begin position="424"/>
        <end position="533"/>
    </location>
</feature>
<feature type="compositionally biased region" description="Basic and acidic residues" evidence="1">
    <location>
        <begin position="255"/>
        <end position="270"/>
    </location>
</feature>
<name>A0AAD6NM52_DREDA</name>
<accession>A0AAD6NM52</accession>
<sequence>MVCEYAIFTFPDCGCPALVPVQYCPHHLDPSQPAGVYDTHPKTYQNPARITMLFKAPGVPLVHEDYMWLIKVYRDPFLRNGDYTEEEMDRLVAFREMLIEMQTKEIKLSDGTTVPTAGFHTKLCRYHVIWPDCKELRLWRVAEPFFPFLETRCFTHSNCIRTDNSPKGWGIYVQPVPERFKECFKQRFLDEYKKLQKEVEDGELAEAAAKEANVKPPKGVSDEAKKKTRNPRKKRAKKAKKIETLESALFGDTDSSEKSGDEGSEYKGSDGGESDSEDEPTVKAVQEEIKRAQGNTTEKIGKHKQQKNKSEKLKDTTTQEFTTKQHEKPKNAKKNAVKRKRNNNSDEEWKDVDNTDDSEKTVQDVKMTPRKRSISIHFDGQSIKKRMQDAIKKSIYEGEITGPHRSMTHEEIYEWYLENVIRPAKEKASNTNVFQIKETYRDRRWESDHSEPRSRAKPKKKGGRKARAPEHEDGDYEEESEDTEPEHLISRRNKRPSKKTNEEDSEYKEDASDTQIETGKQKAKRDTRGNGNKKALVRDLVRTSDTAMRIYRPAHDYHKTELLKNTQFDETELTPELRMVAKLHPEAHLQAEKEDLSTEGKTTRVGFSIDELVNGFSGDHDSIDN</sequence>
<evidence type="ECO:0000256" key="1">
    <source>
        <dbReference type="SAM" id="MobiDB-lite"/>
    </source>
</evidence>